<evidence type="ECO:0000313" key="3">
    <source>
        <dbReference type="Proteomes" id="UP000007523"/>
    </source>
</evidence>
<keyword evidence="1" id="KW-0472">Membrane</keyword>
<organism evidence="2 3">
    <name type="scientific">Paenibacillus mucilaginosus 3016</name>
    <dbReference type="NCBI Taxonomy" id="1116391"/>
    <lineage>
        <taxon>Bacteria</taxon>
        <taxon>Bacillati</taxon>
        <taxon>Bacillota</taxon>
        <taxon>Bacilli</taxon>
        <taxon>Bacillales</taxon>
        <taxon>Paenibacillaceae</taxon>
        <taxon>Paenibacillus</taxon>
    </lineage>
</organism>
<reference evidence="2 3" key="1">
    <citation type="journal article" date="2012" name="J. Bacteriol.">
        <title>Complete Genome Sequence of Paenibacillus mucilaginosus 3016, a Bacterium Functional as Microbial Fertilizer.</title>
        <authorList>
            <person name="Ma M."/>
            <person name="Wang Z."/>
            <person name="Li L."/>
            <person name="Jiang X."/>
            <person name="Guan D."/>
            <person name="Cao F."/>
            <person name="Chen H."/>
            <person name="Wang X."/>
            <person name="Shen D."/>
            <person name="Du B."/>
            <person name="Li J."/>
        </authorList>
    </citation>
    <scope>NUCLEOTIDE SEQUENCE [LARGE SCALE GENOMIC DNA]</scope>
    <source>
        <strain evidence="2 3">3016</strain>
    </source>
</reference>
<keyword evidence="1" id="KW-1133">Transmembrane helix</keyword>
<evidence type="ECO:0000256" key="1">
    <source>
        <dbReference type="SAM" id="Phobius"/>
    </source>
</evidence>
<dbReference type="HOGENOM" id="CLU_2181266_0_0_9"/>
<dbReference type="RefSeq" id="WP_014368981.1">
    <property type="nucleotide sequence ID" value="NC_016935.1"/>
</dbReference>
<protein>
    <submittedName>
        <fullName evidence="2">Uncharacterized protein</fullName>
    </submittedName>
</protein>
<sequence>MTLDKATLFAYISLAIFILALLLMPKRLNRKEIYTTWFVMACLTLNTDLIFGLILDLYDFIYPDITLSDLILQAALPPAAGILALNFQPQKNSQFLVLSYTRSLLFSFI</sequence>
<gene>
    <name evidence="2" type="ORF">PM3016_1454</name>
</gene>
<keyword evidence="3" id="KW-1185">Reference proteome</keyword>
<feature type="transmembrane region" description="Helical" evidence="1">
    <location>
        <begin position="36"/>
        <end position="58"/>
    </location>
</feature>
<feature type="transmembrane region" description="Helical" evidence="1">
    <location>
        <begin position="70"/>
        <end position="87"/>
    </location>
</feature>
<accession>H6NGT7</accession>
<evidence type="ECO:0000313" key="2">
    <source>
        <dbReference type="EMBL" id="AFC28379.1"/>
    </source>
</evidence>
<dbReference type="AlphaFoldDB" id="H6NGT7"/>
<dbReference type="Proteomes" id="UP000007523">
    <property type="component" value="Chromosome"/>
</dbReference>
<keyword evidence="1" id="KW-0812">Transmembrane</keyword>
<proteinExistence type="predicted"/>
<name>H6NGT7_9BACL</name>
<dbReference type="KEGG" id="pmq:PM3016_1454"/>
<feature type="transmembrane region" description="Helical" evidence="1">
    <location>
        <begin position="6"/>
        <end position="24"/>
    </location>
</feature>
<dbReference type="EMBL" id="CP003235">
    <property type="protein sequence ID" value="AFC28379.1"/>
    <property type="molecule type" value="Genomic_DNA"/>
</dbReference>